<keyword evidence="3 5" id="KW-0067">ATP-binding</keyword>
<dbReference type="EMBL" id="PKPP01000148">
    <property type="protein sequence ID" value="PWA97021.1"/>
    <property type="molecule type" value="Genomic_DNA"/>
</dbReference>
<dbReference type="EC" id="3.6.4.13" evidence="5"/>
<evidence type="ECO:0000256" key="2">
    <source>
        <dbReference type="ARBA" id="ARBA00022801"/>
    </source>
</evidence>
<dbReference type="STRING" id="35608.A0A2U1QG82"/>
<dbReference type="GO" id="GO:0016787">
    <property type="term" value="F:hydrolase activity"/>
    <property type="evidence" value="ECO:0007669"/>
    <property type="project" value="UniProtKB-KW"/>
</dbReference>
<keyword evidence="4 5" id="KW-0694">RNA-binding</keyword>
<name>A0A2U1QG82_ARTAN</name>
<evidence type="ECO:0000256" key="5">
    <source>
        <dbReference type="RuleBase" id="RU365068"/>
    </source>
</evidence>
<dbReference type="GO" id="GO:0003724">
    <property type="term" value="F:RNA helicase activity"/>
    <property type="evidence" value="ECO:0007669"/>
    <property type="project" value="UniProtKB-EC"/>
</dbReference>
<dbReference type="SMART" id="SM00490">
    <property type="entry name" value="HELICc"/>
    <property type="match status" value="1"/>
</dbReference>
<organism evidence="7 8">
    <name type="scientific">Artemisia annua</name>
    <name type="common">Sweet wormwood</name>
    <dbReference type="NCBI Taxonomy" id="35608"/>
    <lineage>
        <taxon>Eukaryota</taxon>
        <taxon>Viridiplantae</taxon>
        <taxon>Streptophyta</taxon>
        <taxon>Embryophyta</taxon>
        <taxon>Tracheophyta</taxon>
        <taxon>Spermatophyta</taxon>
        <taxon>Magnoliopsida</taxon>
        <taxon>eudicotyledons</taxon>
        <taxon>Gunneridae</taxon>
        <taxon>Pentapetalae</taxon>
        <taxon>asterids</taxon>
        <taxon>campanulids</taxon>
        <taxon>Asterales</taxon>
        <taxon>Asteraceae</taxon>
        <taxon>Asteroideae</taxon>
        <taxon>Anthemideae</taxon>
        <taxon>Artemisiinae</taxon>
        <taxon>Artemisia</taxon>
    </lineage>
</organism>
<comment type="catalytic activity">
    <reaction evidence="5">
        <text>ATP + H2O = ADP + phosphate + H(+)</text>
        <dbReference type="Rhea" id="RHEA:13065"/>
        <dbReference type="ChEBI" id="CHEBI:15377"/>
        <dbReference type="ChEBI" id="CHEBI:15378"/>
        <dbReference type="ChEBI" id="CHEBI:30616"/>
        <dbReference type="ChEBI" id="CHEBI:43474"/>
        <dbReference type="ChEBI" id="CHEBI:456216"/>
        <dbReference type="EC" id="3.6.4.13"/>
    </reaction>
</comment>
<evidence type="ECO:0000259" key="6">
    <source>
        <dbReference type="PROSITE" id="PS51194"/>
    </source>
</evidence>
<evidence type="ECO:0000256" key="1">
    <source>
        <dbReference type="ARBA" id="ARBA00022741"/>
    </source>
</evidence>
<evidence type="ECO:0000256" key="3">
    <source>
        <dbReference type="ARBA" id="ARBA00022840"/>
    </source>
</evidence>
<keyword evidence="1 5" id="KW-0547">Nucleotide-binding</keyword>
<sequence>MEQVKSLKELGQVEQLTRELEEKDLIGVAQTGYADKLEHQLCFVPARYKDCYLVHILNEISSTLSMVFTHTCKDTQRVVLMLGNLGAERHAAVNMFKSGECNILVCSDVGSRGLDIPSVDTVINYTIPPIPEDYINRVERTGFSILLVNQYEIVPYMEIERQHIGKTLLSCYAHEKEAMSLAERVKEANRLALKVSDSLNCV</sequence>
<dbReference type="PANTHER" id="PTHR24031">
    <property type="entry name" value="RNA HELICASE"/>
    <property type="match status" value="1"/>
</dbReference>
<dbReference type="Proteomes" id="UP000245207">
    <property type="component" value="Unassembled WGS sequence"/>
</dbReference>
<keyword evidence="8" id="KW-1185">Reference proteome</keyword>
<evidence type="ECO:0000313" key="7">
    <source>
        <dbReference type="EMBL" id="PWA97021.1"/>
    </source>
</evidence>
<feature type="domain" description="Helicase C-terminal" evidence="6">
    <location>
        <begin position="12"/>
        <end position="179"/>
    </location>
</feature>
<dbReference type="InterPro" id="IPR001650">
    <property type="entry name" value="Helicase_C-like"/>
</dbReference>
<gene>
    <name evidence="7" type="ORF">CTI12_AA033710</name>
</gene>
<dbReference type="Pfam" id="PF00271">
    <property type="entry name" value="Helicase_C"/>
    <property type="match status" value="1"/>
</dbReference>
<keyword evidence="5 7" id="KW-0347">Helicase</keyword>
<dbReference type="SUPFAM" id="SSF52540">
    <property type="entry name" value="P-loop containing nucleoside triphosphate hydrolases"/>
    <property type="match status" value="1"/>
</dbReference>
<dbReference type="InterPro" id="IPR027417">
    <property type="entry name" value="P-loop_NTPase"/>
</dbReference>
<proteinExistence type="inferred from homology"/>
<reference evidence="7 8" key="1">
    <citation type="journal article" date="2018" name="Mol. Plant">
        <title>The genome of Artemisia annua provides insight into the evolution of Asteraceae family and artemisinin biosynthesis.</title>
        <authorList>
            <person name="Shen Q."/>
            <person name="Zhang L."/>
            <person name="Liao Z."/>
            <person name="Wang S."/>
            <person name="Yan T."/>
            <person name="Shi P."/>
            <person name="Liu M."/>
            <person name="Fu X."/>
            <person name="Pan Q."/>
            <person name="Wang Y."/>
            <person name="Lv Z."/>
            <person name="Lu X."/>
            <person name="Zhang F."/>
            <person name="Jiang W."/>
            <person name="Ma Y."/>
            <person name="Chen M."/>
            <person name="Hao X."/>
            <person name="Li L."/>
            <person name="Tang Y."/>
            <person name="Lv G."/>
            <person name="Zhou Y."/>
            <person name="Sun X."/>
            <person name="Brodelius P.E."/>
            <person name="Rose J.K.C."/>
            <person name="Tang K."/>
        </authorList>
    </citation>
    <scope>NUCLEOTIDE SEQUENCE [LARGE SCALE GENOMIC DNA]</scope>
    <source>
        <strain evidence="8">cv. Huhao1</strain>
        <tissue evidence="7">Leaf</tissue>
    </source>
</reference>
<comment type="similarity">
    <text evidence="5">Belongs to the DEAD box helicase family.</text>
</comment>
<dbReference type="GO" id="GO:0005524">
    <property type="term" value="F:ATP binding"/>
    <property type="evidence" value="ECO:0007669"/>
    <property type="project" value="UniProtKB-UniRule"/>
</dbReference>
<dbReference type="OrthoDB" id="10261904at2759"/>
<protein>
    <recommendedName>
        <fullName evidence="5">ATP-dependent RNA helicase</fullName>
        <ecNumber evidence="5">3.6.4.13</ecNumber>
    </recommendedName>
</protein>
<comment type="caution">
    <text evidence="7">The sequence shown here is derived from an EMBL/GenBank/DDBJ whole genome shotgun (WGS) entry which is preliminary data.</text>
</comment>
<comment type="function">
    <text evidence="5">RNA helicase.</text>
</comment>
<accession>A0A2U1QG82</accession>
<dbReference type="AlphaFoldDB" id="A0A2U1QG82"/>
<evidence type="ECO:0000256" key="4">
    <source>
        <dbReference type="ARBA" id="ARBA00022884"/>
    </source>
</evidence>
<dbReference type="GO" id="GO:0003723">
    <property type="term" value="F:RNA binding"/>
    <property type="evidence" value="ECO:0007669"/>
    <property type="project" value="UniProtKB-UniRule"/>
</dbReference>
<dbReference type="CDD" id="cd18787">
    <property type="entry name" value="SF2_C_DEAD"/>
    <property type="match status" value="1"/>
</dbReference>
<dbReference type="Gene3D" id="3.40.50.300">
    <property type="entry name" value="P-loop containing nucleotide triphosphate hydrolases"/>
    <property type="match status" value="1"/>
</dbReference>
<keyword evidence="2 5" id="KW-0378">Hydrolase</keyword>
<comment type="domain">
    <text evidence="5">The Q motif is unique to and characteristic of the DEAD box family of RNA helicases and controls ATP binding and hydrolysis.</text>
</comment>
<dbReference type="PROSITE" id="PS51194">
    <property type="entry name" value="HELICASE_CTER"/>
    <property type="match status" value="1"/>
</dbReference>
<evidence type="ECO:0000313" key="8">
    <source>
        <dbReference type="Proteomes" id="UP000245207"/>
    </source>
</evidence>